<dbReference type="UniPathway" id="UPA00344"/>
<dbReference type="InterPro" id="IPR023045">
    <property type="entry name" value="MoaC"/>
</dbReference>
<feature type="domain" description="Molybdopterin cofactor biosynthesis C (MoaC)" evidence="3">
    <location>
        <begin position="3"/>
        <end position="142"/>
    </location>
</feature>
<comment type="caution">
    <text evidence="4">The sequence shown here is derived from an EMBL/GenBank/DDBJ whole genome shotgun (WGS) entry which is preliminary data.</text>
</comment>
<dbReference type="InterPro" id="IPR002820">
    <property type="entry name" value="Mopterin_CF_biosynth-C_dom"/>
</dbReference>
<organism evidence="4 5">
    <name type="scientific">miscellaneous Crenarchaeota group-1 archaeon SG8-32-1</name>
    <dbReference type="NCBI Taxonomy" id="1685124"/>
    <lineage>
        <taxon>Archaea</taxon>
        <taxon>Candidatus Bathyarchaeota</taxon>
        <taxon>MCG-1</taxon>
    </lineage>
</organism>
<evidence type="ECO:0000256" key="1">
    <source>
        <dbReference type="ARBA" id="ARBA00005046"/>
    </source>
</evidence>
<dbReference type="Pfam" id="PF01967">
    <property type="entry name" value="MoaC"/>
    <property type="match status" value="1"/>
</dbReference>
<keyword evidence="2" id="KW-0501">Molybdenum cofactor biosynthesis</keyword>
<dbReference type="SUPFAM" id="SSF55040">
    <property type="entry name" value="Molybdenum cofactor biosynthesis protein C, MoaC"/>
    <property type="match status" value="1"/>
</dbReference>
<gene>
    <name evidence="4" type="ORF">AC477_03665</name>
</gene>
<dbReference type="NCBIfam" id="NF008999">
    <property type="entry name" value="PRK12343.1"/>
    <property type="match status" value="1"/>
</dbReference>
<evidence type="ECO:0000313" key="4">
    <source>
        <dbReference type="EMBL" id="KON31921.1"/>
    </source>
</evidence>
<dbReference type="NCBIfam" id="TIGR00581">
    <property type="entry name" value="moaC"/>
    <property type="match status" value="1"/>
</dbReference>
<dbReference type="AlphaFoldDB" id="A0A0M0BUR8"/>
<accession>A0A0M0BUR8</accession>
<comment type="pathway">
    <text evidence="1">Cofactor biosynthesis; molybdopterin biosynthesis.</text>
</comment>
<protein>
    <submittedName>
        <fullName evidence="4">Molybdenum cofactor biosynthesis protein MoaC</fullName>
    </submittedName>
</protein>
<name>A0A0M0BUR8_9ARCH</name>
<dbReference type="InterPro" id="IPR036522">
    <property type="entry name" value="MoaC_sf"/>
</dbReference>
<sequence length="147" mass="16155">MSMVDVTSKPEVYREAQAKGSIRLKPETIMLIKEGKIEKGNPFEVAKVAGILAAKNTSSLIPLCHPLPLTSVEIKLKIIDDSEVEVKTIIKTLAQTGVEMEALAAAATALLTVWDMTKQYEKDATGQYPFTSIQNLRVVRKVKENQA</sequence>
<evidence type="ECO:0000313" key="5">
    <source>
        <dbReference type="Proteomes" id="UP000037237"/>
    </source>
</evidence>
<evidence type="ECO:0000256" key="2">
    <source>
        <dbReference type="ARBA" id="ARBA00023150"/>
    </source>
</evidence>
<dbReference type="Gene3D" id="3.30.70.640">
    <property type="entry name" value="Molybdopterin cofactor biosynthesis C (MoaC) domain"/>
    <property type="match status" value="1"/>
</dbReference>
<reference evidence="4 5" key="1">
    <citation type="submission" date="2015-06" db="EMBL/GenBank/DDBJ databases">
        <title>New insights into the roles of widespread benthic archaea in carbon and nitrogen cycling.</title>
        <authorList>
            <person name="Lazar C.S."/>
            <person name="Baker B.J."/>
            <person name="Seitz K.W."/>
            <person name="Hyde A.S."/>
            <person name="Dick G.J."/>
            <person name="Hinrichs K.-U."/>
            <person name="Teske A.P."/>
        </authorList>
    </citation>
    <scope>NUCLEOTIDE SEQUENCE [LARGE SCALE GENOMIC DNA]</scope>
    <source>
        <strain evidence="4">SG8-32-1</strain>
    </source>
</reference>
<proteinExistence type="predicted"/>
<dbReference type="GO" id="GO:0006777">
    <property type="term" value="P:Mo-molybdopterin cofactor biosynthetic process"/>
    <property type="evidence" value="ECO:0007669"/>
    <property type="project" value="UniProtKB-KW"/>
</dbReference>
<dbReference type="PATRIC" id="fig|1685124.3.peg.710"/>
<dbReference type="Proteomes" id="UP000037237">
    <property type="component" value="Unassembled WGS sequence"/>
</dbReference>
<dbReference type="EMBL" id="LFWU01000085">
    <property type="protein sequence ID" value="KON31921.1"/>
    <property type="molecule type" value="Genomic_DNA"/>
</dbReference>
<evidence type="ECO:0000259" key="3">
    <source>
        <dbReference type="Pfam" id="PF01967"/>
    </source>
</evidence>